<keyword evidence="2" id="KW-1185">Reference proteome</keyword>
<dbReference type="EMBL" id="WITC01000031">
    <property type="protein sequence ID" value="MQX14442.1"/>
    <property type="molecule type" value="Genomic_DNA"/>
</dbReference>
<dbReference type="OrthoDB" id="9804993at2"/>
<comment type="caution">
    <text evidence="1">The sequence shown here is derived from an EMBL/GenBank/DDBJ whole genome shotgun (WGS) entry which is preliminary data.</text>
</comment>
<evidence type="ECO:0000313" key="1">
    <source>
        <dbReference type="EMBL" id="MQX14442.1"/>
    </source>
</evidence>
<accession>A0A6N7L9N9</accession>
<protein>
    <submittedName>
        <fullName evidence="1">Alpha/beta fold hydrolase</fullName>
    </submittedName>
</protein>
<keyword evidence="1" id="KW-0378">Hydrolase</keyword>
<dbReference type="Pfam" id="PF06821">
    <property type="entry name" value="Ser_hydrolase"/>
    <property type="match status" value="1"/>
</dbReference>
<reference evidence="1 2" key="1">
    <citation type="journal article" date="2013" name="Genome Biol.">
        <title>Comparative genomics of the core and accessory genomes of 48 Sinorhizobium strains comprising five genospecies.</title>
        <authorList>
            <person name="Sugawara M."/>
            <person name="Epstein B."/>
            <person name="Badgley B.D."/>
            <person name="Unno T."/>
            <person name="Xu L."/>
            <person name="Reese J."/>
            <person name="Gyaneshwar P."/>
            <person name="Denny R."/>
            <person name="Mudge J."/>
            <person name="Bharti A.K."/>
            <person name="Farmer A.D."/>
            <person name="May G.D."/>
            <person name="Woodward J.E."/>
            <person name="Medigue C."/>
            <person name="Vallenet D."/>
            <person name="Lajus A."/>
            <person name="Rouy Z."/>
            <person name="Martinez-Vaz B."/>
            <person name="Tiffin P."/>
            <person name="Young N.D."/>
            <person name="Sadowsky M.J."/>
        </authorList>
    </citation>
    <scope>NUCLEOTIDE SEQUENCE [LARGE SCALE GENOMIC DNA]</scope>
    <source>
        <strain evidence="1 2">USDA4894</strain>
    </source>
</reference>
<dbReference type="Gene3D" id="3.40.50.1820">
    <property type="entry name" value="alpha/beta hydrolase"/>
    <property type="match status" value="1"/>
</dbReference>
<dbReference type="Proteomes" id="UP000439983">
    <property type="component" value="Unassembled WGS sequence"/>
</dbReference>
<name>A0A6N7L9N9_SINTE</name>
<dbReference type="AlphaFoldDB" id="A0A6N7L9N9"/>
<dbReference type="RefSeq" id="WP_153437519.1">
    <property type="nucleotide sequence ID" value="NZ_JACIGA010000012.1"/>
</dbReference>
<proteinExistence type="predicted"/>
<organism evidence="1 2">
    <name type="scientific">Sinorhizobium terangae</name>
    <dbReference type="NCBI Taxonomy" id="110322"/>
    <lineage>
        <taxon>Bacteria</taxon>
        <taxon>Pseudomonadati</taxon>
        <taxon>Pseudomonadota</taxon>
        <taxon>Alphaproteobacteria</taxon>
        <taxon>Hyphomicrobiales</taxon>
        <taxon>Rhizobiaceae</taxon>
        <taxon>Sinorhizobium/Ensifer group</taxon>
        <taxon>Sinorhizobium</taxon>
    </lineage>
</organism>
<dbReference type="SUPFAM" id="SSF53474">
    <property type="entry name" value="alpha/beta-Hydrolases"/>
    <property type="match status" value="1"/>
</dbReference>
<dbReference type="InterPro" id="IPR029058">
    <property type="entry name" value="AB_hydrolase_fold"/>
</dbReference>
<evidence type="ECO:0000313" key="2">
    <source>
        <dbReference type="Proteomes" id="UP000439983"/>
    </source>
</evidence>
<sequence>MTSIIILPGIGGSGEAHWQTLWEKEDPRMERFQPTNWEKPDLTDWISALERSVAAAPKPPILVAHSLACLLVAHWQQVSALPVTGAFLVAVPDPQGAAFPNEAKSFANPPTEALRFPSLIVASADDPYGSLDYARLRARQWQSRLAEIGACGHINGESGLGNWTEGFGLLTSFATESAKMAQPKM</sequence>
<dbReference type="InterPro" id="IPR010662">
    <property type="entry name" value="RBBP9/YdeN"/>
</dbReference>
<gene>
    <name evidence="1" type="ORF">GHK62_06600</name>
</gene>
<dbReference type="GO" id="GO:0016787">
    <property type="term" value="F:hydrolase activity"/>
    <property type="evidence" value="ECO:0007669"/>
    <property type="project" value="UniProtKB-KW"/>
</dbReference>